<comment type="caution">
    <text evidence="7">The sequence shown here is derived from an EMBL/GenBank/DDBJ whole genome shotgun (WGS) entry which is preliminary data.</text>
</comment>
<dbReference type="GO" id="GO:0008033">
    <property type="term" value="P:tRNA processing"/>
    <property type="evidence" value="ECO:0007669"/>
    <property type="project" value="UniProtKB-KW"/>
</dbReference>
<dbReference type="OrthoDB" id="2383663at2759"/>
<organism evidence="7 8">
    <name type="scientific">Cetraspora pellucida</name>
    <dbReference type="NCBI Taxonomy" id="1433469"/>
    <lineage>
        <taxon>Eukaryota</taxon>
        <taxon>Fungi</taxon>
        <taxon>Fungi incertae sedis</taxon>
        <taxon>Mucoromycota</taxon>
        <taxon>Glomeromycotina</taxon>
        <taxon>Glomeromycetes</taxon>
        <taxon>Diversisporales</taxon>
        <taxon>Gigasporaceae</taxon>
        <taxon>Cetraspora</taxon>
    </lineage>
</organism>
<protein>
    <submittedName>
        <fullName evidence="7">3629_t:CDS:1</fullName>
    </submittedName>
</protein>
<keyword evidence="3" id="KW-0540">Nuclease</keyword>
<comment type="function">
    <text evidence="1">RNaseP catalyzes the removal of the 5'-leader sequence from pre-tRNA to produce the mature 5'-terminus. It can also cleave other RNA substrates such as 4.5S RNA. The protein component plays an auxiliary but essential role in vivo by binding to the 5'-leader sequence and broadening the substrate specificity of the ribozyme.</text>
</comment>
<evidence type="ECO:0000313" key="8">
    <source>
        <dbReference type="Proteomes" id="UP000789759"/>
    </source>
</evidence>
<gene>
    <name evidence="7" type="ORF">CPELLU_LOCUS14745</name>
</gene>
<dbReference type="EMBL" id="CAJVQA010018015">
    <property type="protein sequence ID" value="CAG8751717.1"/>
    <property type="molecule type" value="Genomic_DNA"/>
</dbReference>
<keyword evidence="2" id="KW-0819">tRNA processing</keyword>
<keyword evidence="8" id="KW-1185">Reference proteome</keyword>
<reference evidence="7" key="1">
    <citation type="submission" date="2021-06" db="EMBL/GenBank/DDBJ databases">
        <authorList>
            <person name="Kallberg Y."/>
            <person name="Tangrot J."/>
            <person name="Rosling A."/>
        </authorList>
    </citation>
    <scope>NUCLEOTIDE SEQUENCE</scope>
    <source>
        <strain evidence="7">FL966</strain>
    </source>
</reference>
<keyword evidence="5" id="KW-0378">Hydrolase</keyword>
<keyword evidence="6" id="KW-0694">RNA-binding</keyword>
<name>A0A9N9NQE2_9GLOM</name>
<dbReference type="GO" id="GO:0000049">
    <property type="term" value="F:tRNA binding"/>
    <property type="evidence" value="ECO:0007669"/>
    <property type="project" value="InterPro"/>
</dbReference>
<evidence type="ECO:0000313" key="7">
    <source>
        <dbReference type="EMBL" id="CAG8751717.1"/>
    </source>
</evidence>
<dbReference type="InterPro" id="IPR020539">
    <property type="entry name" value="RNase_P_CS"/>
</dbReference>
<dbReference type="Proteomes" id="UP000789759">
    <property type="component" value="Unassembled WGS sequence"/>
</dbReference>
<keyword evidence="4" id="KW-0255">Endonuclease</keyword>
<evidence type="ECO:0000256" key="5">
    <source>
        <dbReference type="ARBA" id="ARBA00022801"/>
    </source>
</evidence>
<sequence length="193" mass="22767">MFNSLTKQRVTAIATLIFNQNNKRWLVYSNVNDDTKDNKPTELKVKKKVNKPQKPVPYLLLKDTHSIDDDTLKSIMTNRSFPRIKNDLFTLVVRPWREKDFYYTKKTKEPITTYRLQTVVSKKIVSKLATVRNRIKRRIREAARYSLPVVGRARHDYLFLASLNVYNAPWKELCIAVENATGNPKLYKTWNYI</sequence>
<dbReference type="InterPro" id="IPR020568">
    <property type="entry name" value="Ribosomal_Su5_D2-typ_SF"/>
</dbReference>
<accession>A0A9N9NQE2</accession>
<dbReference type="Gene3D" id="3.30.230.10">
    <property type="match status" value="1"/>
</dbReference>
<dbReference type="AlphaFoldDB" id="A0A9N9NQE2"/>
<dbReference type="SUPFAM" id="SSF54211">
    <property type="entry name" value="Ribosomal protein S5 domain 2-like"/>
    <property type="match status" value="1"/>
</dbReference>
<evidence type="ECO:0000256" key="4">
    <source>
        <dbReference type="ARBA" id="ARBA00022759"/>
    </source>
</evidence>
<feature type="non-terminal residue" evidence="7">
    <location>
        <position position="193"/>
    </location>
</feature>
<dbReference type="InterPro" id="IPR014721">
    <property type="entry name" value="Ribsml_uS5_D2-typ_fold_subgr"/>
</dbReference>
<evidence type="ECO:0000256" key="3">
    <source>
        <dbReference type="ARBA" id="ARBA00022722"/>
    </source>
</evidence>
<evidence type="ECO:0000256" key="6">
    <source>
        <dbReference type="ARBA" id="ARBA00022884"/>
    </source>
</evidence>
<dbReference type="Pfam" id="PF00825">
    <property type="entry name" value="Ribonuclease_P"/>
    <property type="match status" value="1"/>
</dbReference>
<dbReference type="PROSITE" id="PS00648">
    <property type="entry name" value="RIBONUCLEASE_P"/>
    <property type="match status" value="1"/>
</dbReference>
<evidence type="ECO:0000256" key="1">
    <source>
        <dbReference type="ARBA" id="ARBA00002663"/>
    </source>
</evidence>
<dbReference type="InterPro" id="IPR000100">
    <property type="entry name" value="RNase_P"/>
</dbReference>
<evidence type="ECO:0000256" key="2">
    <source>
        <dbReference type="ARBA" id="ARBA00022694"/>
    </source>
</evidence>
<dbReference type="GO" id="GO:0004526">
    <property type="term" value="F:ribonuclease P activity"/>
    <property type="evidence" value="ECO:0007669"/>
    <property type="project" value="InterPro"/>
</dbReference>
<proteinExistence type="predicted"/>